<evidence type="ECO:0000259" key="2">
    <source>
        <dbReference type="PROSITE" id="PS51387"/>
    </source>
</evidence>
<dbReference type="InterPro" id="IPR016169">
    <property type="entry name" value="FAD-bd_PCMH_sub2"/>
</dbReference>
<dbReference type="Gene3D" id="1.10.45.10">
    <property type="entry name" value="Vanillyl-alcohol Oxidase, Chain A, domain 4"/>
    <property type="match status" value="1"/>
</dbReference>
<dbReference type="Gene3D" id="3.30.465.10">
    <property type="match status" value="1"/>
</dbReference>
<evidence type="ECO:0000256" key="1">
    <source>
        <dbReference type="ARBA" id="ARBA00023002"/>
    </source>
</evidence>
<evidence type="ECO:0000313" key="4">
    <source>
        <dbReference type="Proteomes" id="UP000386847"/>
    </source>
</evidence>
<dbReference type="GO" id="GO:0071949">
    <property type="term" value="F:FAD binding"/>
    <property type="evidence" value="ECO:0007669"/>
    <property type="project" value="InterPro"/>
</dbReference>
<dbReference type="GO" id="GO:0080049">
    <property type="term" value="F:L-gulono-1,4-lactone dehydrogenase activity"/>
    <property type="evidence" value="ECO:0007669"/>
    <property type="project" value="TreeGrafter"/>
</dbReference>
<proteinExistence type="predicted"/>
<dbReference type="Pfam" id="PF04030">
    <property type="entry name" value="ALO"/>
    <property type="match status" value="1"/>
</dbReference>
<reference evidence="3 4" key="1">
    <citation type="submission" date="2019-10" db="EMBL/GenBank/DDBJ databases">
        <title>Genomic analysis of Raineyella sp. CBA3103.</title>
        <authorList>
            <person name="Roh S.W."/>
        </authorList>
    </citation>
    <scope>NUCLEOTIDE SEQUENCE [LARGE SCALE GENOMIC DNA]</scope>
    <source>
        <strain evidence="3 4">CBA3103</strain>
    </source>
</reference>
<dbReference type="AlphaFoldDB" id="A0A5Q2FF76"/>
<dbReference type="InterPro" id="IPR006094">
    <property type="entry name" value="Oxid_FAD_bind_N"/>
</dbReference>
<dbReference type="EMBL" id="CP045725">
    <property type="protein sequence ID" value="QGF23753.1"/>
    <property type="molecule type" value="Genomic_DNA"/>
</dbReference>
<dbReference type="PANTHER" id="PTHR43762:SF1">
    <property type="entry name" value="D-ARABINONO-1,4-LACTONE OXIDASE"/>
    <property type="match status" value="1"/>
</dbReference>
<keyword evidence="4" id="KW-1185">Reference proteome</keyword>
<protein>
    <submittedName>
        <fullName evidence="3">FAD-binding protein</fullName>
    </submittedName>
</protein>
<dbReference type="KEGG" id="rain:Rai3103_08800"/>
<dbReference type="GO" id="GO:0003885">
    <property type="term" value="F:D-arabinono-1,4-lactone oxidase activity"/>
    <property type="evidence" value="ECO:0007669"/>
    <property type="project" value="InterPro"/>
</dbReference>
<dbReference type="Proteomes" id="UP000386847">
    <property type="component" value="Chromosome"/>
</dbReference>
<feature type="domain" description="FAD-binding PCMH-type" evidence="2">
    <location>
        <begin position="32"/>
        <end position="199"/>
    </location>
</feature>
<dbReference type="InterPro" id="IPR036318">
    <property type="entry name" value="FAD-bd_PCMH-like_sf"/>
</dbReference>
<dbReference type="Pfam" id="PF01565">
    <property type="entry name" value="FAD_binding_4"/>
    <property type="match status" value="1"/>
</dbReference>
<dbReference type="PANTHER" id="PTHR43762">
    <property type="entry name" value="L-GULONOLACTONE OXIDASE"/>
    <property type="match status" value="1"/>
</dbReference>
<dbReference type="GO" id="GO:0016020">
    <property type="term" value="C:membrane"/>
    <property type="evidence" value="ECO:0007669"/>
    <property type="project" value="InterPro"/>
</dbReference>
<organism evidence="3 4">
    <name type="scientific">Raineyella fluvialis</name>
    <dbReference type="NCBI Taxonomy" id="2662261"/>
    <lineage>
        <taxon>Bacteria</taxon>
        <taxon>Bacillati</taxon>
        <taxon>Actinomycetota</taxon>
        <taxon>Actinomycetes</taxon>
        <taxon>Propionibacteriales</taxon>
        <taxon>Propionibacteriaceae</taxon>
        <taxon>Raineyella</taxon>
    </lineage>
</organism>
<sequence>MSTPDRRLPRWDDAAVTTSSPLPTRNWCETTTLALPERSYAAGDAGQVAGLLAAHADSRVQLLGSRFSYPTLIDGTDGIALHLRSRGPRILHLDEQTVTVTADCPLTEVWEHVRDWGLTLPVCPPVITEQTVAGALGTGTHAQGLGEGLLADAVRAVTYVGADGAEHEVTADDEGFGAFLLHLGCLGVLTRVTLAVQPNTRYRCAKYTTSGSELRDGFSAWNRRSDHVKAWWWVEEDRAHVWEVRPQTSPALASTPLASAHSSSPHTDLNPILEATQARLGDDTGDHDNDAAPQRTVGRFFDYTDTTGDLVEIFRNGIPAPQINMEVGVPLTRFDEAMAALAQVIDASRFRLHYPVILRPTGRSQAWLSSAYAREVVWFGFVVYQRPDGSVPDGSLALLRDIQQALAALGGLPHWGKYFDADLFDFTALPRFEEFRELRERLDPRGRFLGPRVADVLMRGVHQ</sequence>
<evidence type="ECO:0000313" key="3">
    <source>
        <dbReference type="EMBL" id="QGF23753.1"/>
    </source>
</evidence>
<name>A0A5Q2FF76_9ACTN</name>
<dbReference type="InterPro" id="IPR010031">
    <property type="entry name" value="FAD_lactone_oxidase-like"/>
</dbReference>
<dbReference type="Gene3D" id="3.30.70.2520">
    <property type="match status" value="1"/>
</dbReference>
<dbReference type="PROSITE" id="PS51387">
    <property type="entry name" value="FAD_PCMH"/>
    <property type="match status" value="1"/>
</dbReference>
<dbReference type="InterPro" id="IPR016171">
    <property type="entry name" value="Vanillyl_alc_oxidase_C-sub2"/>
</dbReference>
<accession>A0A5Q2FF76</accession>
<keyword evidence="1" id="KW-0560">Oxidoreductase</keyword>
<dbReference type="InterPro" id="IPR007173">
    <property type="entry name" value="ALO_C"/>
</dbReference>
<dbReference type="SUPFAM" id="SSF56176">
    <property type="entry name" value="FAD-binding/transporter-associated domain-like"/>
    <property type="match status" value="1"/>
</dbReference>
<dbReference type="InterPro" id="IPR016166">
    <property type="entry name" value="FAD-bd_PCMH"/>
</dbReference>
<gene>
    <name evidence="3" type="ORF">Rai3103_08800</name>
</gene>